<organism>
    <name type="scientific">Pediculus humanus subsp. corporis</name>
    <name type="common">Body louse</name>
    <dbReference type="NCBI Taxonomy" id="121224"/>
    <lineage>
        <taxon>Eukaryota</taxon>
        <taxon>Metazoa</taxon>
        <taxon>Ecdysozoa</taxon>
        <taxon>Arthropoda</taxon>
        <taxon>Hexapoda</taxon>
        <taxon>Insecta</taxon>
        <taxon>Pterygota</taxon>
        <taxon>Neoptera</taxon>
        <taxon>Paraneoptera</taxon>
        <taxon>Psocodea</taxon>
        <taxon>Troctomorpha</taxon>
        <taxon>Phthiraptera</taxon>
        <taxon>Anoplura</taxon>
        <taxon>Pediculidae</taxon>
        <taxon>Pediculus</taxon>
    </lineage>
</organism>
<dbReference type="GO" id="GO:0005634">
    <property type="term" value="C:nucleus"/>
    <property type="evidence" value="ECO:0007669"/>
    <property type="project" value="TreeGrafter"/>
</dbReference>
<dbReference type="HOGENOM" id="CLU_025524_2_0_1"/>
<dbReference type="EnsemblMetazoa" id="PHUM580010-RA">
    <property type="protein sequence ID" value="PHUM580010-PA"/>
    <property type="gene ID" value="PHUM580010"/>
</dbReference>
<dbReference type="EMBL" id="AAZO01007058">
    <property type="status" value="NOT_ANNOTATED_CDS"/>
    <property type="molecule type" value="Genomic_DNA"/>
</dbReference>
<dbReference type="VEuPathDB" id="VectorBase:PHUM580010"/>
<dbReference type="PROSITE" id="PS51083">
    <property type="entry name" value="ZF_HIT"/>
    <property type="match status" value="1"/>
</dbReference>
<name>E0W1V8_PEDHC</name>
<keyword evidence="3" id="KW-0597">Phosphoprotein</keyword>
<dbReference type="GO" id="GO:0048254">
    <property type="term" value="P:snoRNA localization"/>
    <property type="evidence" value="ECO:0007669"/>
    <property type="project" value="TreeGrafter"/>
</dbReference>
<dbReference type="InterPro" id="IPR007529">
    <property type="entry name" value="Znf_HIT"/>
</dbReference>
<evidence type="ECO:0000256" key="3">
    <source>
        <dbReference type="ARBA" id="ARBA00022553"/>
    </source>
</evidence>
<proteinExistence type="inferred from homology"/>
<keyword evidence="4" id="KW-0479">Metal-binding</keyword>
<evidence type="ECO:0000256" key="10">
    <source>
        <dbReference type="ARBA" id="ARBA00061949"/>
    </source>
</evidence>
<evidence type="ECO:0000313" key="17">
    <source>
        <dbReference type="Proteomes" id="UP000009046"/>
    </source>
</evidence>
<feature type="domain" description="HIT-type" evidence="14">
    <location>
        <begin position="17"/>
        <end position="51"/>
    </location>
</feature>
<dbReference type="GO" id="GO:0000463">
    <property type="term" value="P:maturation of LSU-rRNA from tricistronic rRNA transcript (SSU-rRNA, 5.8S rRNA, LSU-rRNA)"/>
    <property type="evidence" value="ECO:0007669"/>
    <property type="project" value="TreeGrafter"/>
</dbReference>
<dbReference type="FunFam" id="3.30.60.190:FF:000001">
    <property type="entry name" value="box C/D snoRNA protein 1"/>
    <property type="match status" value="1"/>
</dbReference>
<keyword evidence="5 13" id="KW-0863">Zinc-finger</keyword>
<dbReference type="KEGG" id="phu:Phum_PHUM580010"/>
<dbReference type="PANTHER" id="PTHR13483">
    <property type="entry name" value="BOX C_D SNORNA PROTEIN 1-RELATED"/>
    <property type="match status" value="1"/>
</dbReference>
<dbReference type="InParanoid" id="E0W1V8"/>
<dbReference type="GO" id="GO:0008270">
    <property type="term" value="F:zinc ion binding"/>
    <property type="evidence" value="ECO:0007669"/>
    <property type="project" value="UniProtKB-UniRule"/>
</dbReference>
<evidence type="ECO:0000313" key="15">
    <source>
        <dbReference type="EMBL" id="EEB19552.1"/>
    </source>
</evidence>
<reference evidence="16" key="3">
    <citation type="submission" date="2020-05" db="UniProtKB">
        <authorList>
            <consortium name="EnsemblMetazoa"/>
        </authorList>
    </citation>
    <scope>IDENTIFICATION</scope>
    <source>
        <strain evidence="16">USDA</strain>
    </source>
</reference>
<evidence type="ECO:0000256" key="8">
    <source>
        <dbReference type="ARBA" id="ARBA00049598"/>
    </source>
</evidence>
<gene>
    <name evidence="16" type="primary">8232222</name>
    <name evidence="15" type="ORF">Phum_PHUM580010</name>
</gene>
<comment type="subunit">
    <text evidence="10">Interacts with FBL, SNU13, NOP58, NUFIP1, RUVBL1, RUVBL2 and TAF9. Interacts (via HIT-type zinc finger) with the RUVBL1/RUVBL2 complex in the presence of ADP.</text>
</comment>
<dbReference type="InterPro" id="IPR057721">
    <property type="entry name" value="BCD1_alpha/beta"/>
</dbReference>
<dbReference type="EMBL" id="DS235873">
    <property type="protein sequence ID" value="EEB19552.1"/>
    <property type="molecule type" value="Genomic_DNA"/>
</dbReference>
<comment type="function">
    <text evidence="8">Required for box C/D snoRNAs accumulation involved in snoRNA processing, snoRNA transport to the nucleolus and ribosome biogenesis.</text>
</comment>
<dbReference type="Gene3D" id="3.30.60.190">
    <property type="match status" value="1"/>
</dbReference>
<sequence>MDDSDCCDEKYNRLGNCEVCGNENAQYTCPRCEIKTCSLNCVKIHKKELDCSGDRDKVGFVPMSKFNNLTLLSDYRLLEDVSRTVDNCKRNPLKKYTRFNKPLPPHLYKLRREALSRKTTLQFLPQHFTRHQNNTTYLHFETKIIHWKIQLIFYHADNLNVVIDKCNENDRLSTILSNYVDFDKCPDAERKILKYYHSTGLPGLEVLLKAENVIEQPSFFQLDVHSSLKENFEDKIIIEYPILYVIFKSHKDEFRILDPDMKVECNLETTVTNKKFNNSFMPFTYFDTVTYSKPMCEGDKAN</sequence>
<accession>E0W1V8</accession>
<reference evidence="15" key="1">
    <citation type="submission" date="2007-04" db="EMBL/GenBank/DDBJ databases">
        <title>Annotation of Pediculus humanus corporis strain USDA.</title>
        <authorList>
            <person name="Kirkness E."/>
            <person name="Hannick L."/>
            <person name="Hass B."/>
            <person name="Bruggner R."/>
            <person name="Lawson D."/>
            <person name="Bidwell S."/>
            <person name="Joardar V."/>
            <person name="Caler E."/>
            <person name="Walenz B."/>
            <person name="Inman J."/>
            <person name="Schobel S."/>
            <person name="Galinsky K."/>
            <person name="Amedeo P."/>
            <person name="Strausberg R."/>
        </authorList>
    </citation>
    <scope>NUCLEOTIDE SEQUENCE</scope>
    <source>
        <strain evidence="15">USDA</strain>
    </source>
</reference>
<evidence type="ECO:0000256" key="13">
    <source>
        <dbReference type="PROSITE-ProRule" id="PRU00453"/>
    </source>
</evidence>
<dbReference type="GeneID" id="8232222"/>
<evidence type="ECO:0000259" key="14">
    <source>
        <dbReference type="PROSITE" id="PS51083"/>
    </source>
</evidence>
<keyword evidence="7" id="KW-0832">Ubl conjugation</keyword>
<keyword evidence="17" id="KW-1185">Reference proteome</keyword>
<reference evidence="15" key="2">
    <citation type="submission" date="2007-04" db="EMBL/GenBank/DDBJ databases">
        <title>The genome of the human body louse.</title>
        <authorList>
            <consortium name="The Human Body Louse Genome Consortium"/>
            <person name="Kirkness E."/>
            <person name="Walenz B."/>
            <person name="Hass B."/>
            <person name="Bruggner R."/>
            <person name="Strausberg R."/>
        </authorList>
    </citation>
    <scope>NUCLEOTIDE SEQUENCE</scope>
    <source>
        <strain evidence="15">USDA</strain>
    </source>
</reference>
<evidence type="ECO:0000256" key="12">
    <source>
        <dbReference type="ARBA" id="ARBA00077531"/>
    </source>
</evidence>
<dbReference type="Proteomes" id="UP000009046">
    <property type="component" value="Unassembled WGS sequence"/>
</dbReference>
<dbReference type="CDD" id="cd23023">
    <property type="entry name" value="zf-HIT_BCD1"/>
    <property type="match status" value="1"/>
</dbReference>
<keyword evidence="1" id="KW-1017">Isopeptide bond</keyword>
<dbReference type="GO" id="GO:0070761">
    <property type="term" value="C:pre-snoRNP complex"/>
    <property type="evidence" value="ECO:0007669"/>
    <property type="project" value="TreeGrafter"/>
</dbReference>
<dbReference type="PANTHER" id="PTHR13483:SF3">
    <property type="entry name" value="BOX C_D SNORNA PROTEIN 1"/>
    <property type="match status" value="1"/>
</dbReference>
<keyword evidence="2" id="KW-0690">Ribosome biogenesis</keyword>
<evidence type="ECO:0000313" key="16">
    <source>
        <dbReference type="EnsemblMetazoa" id="PHUM580010-PA"/>
    </source>
</evidence>
<evidence type="ECO:0000256" key="9">
    <source>
        <dbReference type="ARBA" id="ARBA00049654"/>
    </source>
</evidence>
<dbReference type="InterPro" id="IPR051639">
    <property type="entry name" value="BCD1"/>
</dbReference>
<dbReference type="STRING" id="121224.E0W1V8"/>
<evidence type="ECO:0000256" key="6">
    <source>
        <dbReference type="ARBA" id="ARBA00022833"/>
    </source>
</evidence>
<comment type="similarity">
    <text evidence="9">Belongs to the BCD1 family.</text>
</comment>
<dbReference type="Pfam" id="PF04438">
    <property type="entry name" value="zf-HIT"/>
    <property type="match status" value="1"/>
</dbReference>
<evidence type="ECO:0000256" key="1">
    <source>
        <dbReference type="ARBA" id="ARBA00022499"/>
    </source>
</evidence>
<dbReference type="CTD" id="8232222"/>
<evidence type="ECO:0000256" key="5">
    <source>
        <dbReference type="ARBA" id="ARBA00022771"/>
    </source>
</evidence>
<protein>
    <recommendedName>
        <fullName evidence="11">Box C/D snoRNA protein 1</fullName>
    </recommendedName>
    <alternativeName>
        <fullName evidence="12">Zinc finger HIT domain-containing protein 6</fullName>
    </alternativeName>
</protein>
<dbReference type="GO" id="GO:0000492">
    <property type="term" value="P:box C/D snoRNP assembly"/>
    <property type="evidence" value="ECO:0007669"/>
    <property type="project" value="TreeGrafter"/>
</dbReference>
<keyword evidence="6" id="KW-0862">Zinc</keyword>
<evidence type="ECO:0000256" key="2">
    <source>
        <dbReference type="ARBA" id="ARBA00022517"/>
    </source>
</evidence>
<dbReference type="OrthoDB" id="272357at2759"/>
<dbReference type="Pfam" id="PF25790">
    <property type="entry name" value="BCD1"/>
    <property type="match status" value="1"/>
</dbReference>
<dbReference type="SUPFAM" id="SSF144232">
    <property type="entry name" value="HIT/MYND zinc finger-like"/>
    <property type="match status" value="1"/>
</dbReference>
<dbReference type="FunCoup" id="E0W1V8">
    <property type="interactions" value="518"/>
</dbReference>
<dbReference type="OMA" id="YWRVEWL"/>
<dbReference type="eggNOG" id="KOG2858">
    <property type="taxonomic scope" value="Eukaryota"/>
</dbReference>
<evidence type="ECO:0000256" key="11">
    <source>
        <dbReference type="ARBA" id="ARBA00068630"/>
    </source>
</evidence>
<dbReference type="RefSeq" id="XP_002432290.1">
    <property type="nucleotide sequence ID" value="XM_002432245.1"/>
</dbReference>
<evidence type="ECO:0000256" key="4">
    <source>
        <dbReference type="ARBA" id="ARBA00022723"/>
    </source>
</evidence>
<dbReference type="AlphaFoldDB" id="E0W1V8"/>
<evidence type="ECO:0000256" key="7">
    <source>
        <dbReference type="ARBA" id="ARBA00022843"/>
    </source>
</evidence>